<dbReference type="Pfam" id="PF05547">
    <property type="entry name" value="Peptidase_M6"/>
    <property type="match status" value="1"/>
</dbReference>
<proteinExistence type="predicted"/>
<dbReference type="RefSeq" id="WP_339102053.1">
    <property type="nucleotide sequence ID" value="NZ_CP147247.1"/>
</dbReference>
<dbReference type="InterPro" id="IPR002048">
    <property type="entry name" value="EF_hand_dom"/>
</dbReference>
<dbReference type="InterPro" id="IPR008757">
    <property type="entry name" value="Peptidase_M6-like_domain"/>
</dbReference>
<dbReference type="Gene3D" id="2.60.40.1080">
    <property type="match status" value="2"/>
</dbReference>
<dbReference type="AlphaFoldDB" id="A0AAQ3Y130"/>
<dbReference type="PANTHER" id="PTHR41775">
    <property type="entry name" value="SECRETED PROTEIN-RELATED"/>
    <property type="match status" value="1"/>
</dbReference>
<dbReference type="InterPro" id="IPR003343">
    <property type="entry name" value="Big_2"/>
</dbReference>
<evidence type="ECO:0000313" key="3">
    <source>
        <dbReference type="EMBL" id="WYJ90268.1"/>
    </source>
</evidence>
<dbReference type="PANTHER" id="PTHR41775:SF1">
    <property type="entry name" value="PEPTIDASE M6-LIKE DOMAIN-CONTAINING PROTEIN"/>
    <property type="match status" value="1"/>
</dbReference>
<dbReference type="PROSITE" id="PS50222">
    <property type="entry name" value="EF_HAND_2"/>
    <property type="match status" value="1"/>
</dbReference>
<dbReference type="Proteomes" id="UP000195141">
    <property type="component" value="Chromosome"/>
</dbReference>
<feature type="domain" description="EF-hand" evidence="2">
    <location>
        <begin position="234"/>
        <end position="260"/>
    </location>
</feature>
<evidence type="ECO:0000259" key="2">
    <source>
        <dbReference type="PROSITE" id="PS50222"/>
    </source>
</evidence>
<feature type="chain" id="PRO_5043003042" description="EF-hand domain-containing protein" evidence="1">
    <location>
        <begin position="31"/>
        <end position="899"/>
    </location>
</feature>
<dbReference type="SUPFAM" id="SSF55486">
    <property type="entry name" value="Metalloproteases ('zincins'), catalytic domain"/>
    <property type="match status" value="1"/>
</dbReference>
<keyword evidence="4" id="KW-1185">Reference proteome</keyword>
<keyword evidence="1" id="KW-0732">Signal</keyword>
<dbReference type="GO" id="GO:0006508">
    <property type="term" value="P:proteolysis"/>
    <property type="evidence" value="ECO:0007669"/>
    <property type="project" value="InterPro"/>
</dbReference>
<dbReference type="SUPFAM" id="SSF49373">
    <property type="entry name" value="Invasin/intimin cell-adhesion fragments"/>
    <property type="match status" value="2"/>
</dbReference>
<protein>
    <recommendedName>
        <fullName evidence="2">EF-hand domain-containing protein</fullName>
    </recommendedName>
</protein>
<dbReference type="NCBIfam" id="TIGR03296">
    <property type="entry name" value="M6dom_TIGR03296"/>
    <property type="match status" value="1"/>
</dbReference>
<dbReference type="InterPro" id="IPR018247">
    <property type="entry name" value="EF_Hand_1_Ca_BS"/>
</dbReference>
<reference evidence="3" key="1">
    <citation type="submission" date="2017-05" db="EMBL/GenBank/DDBJ databases">
        <authorList>
            <consortium name="The Broad Institute Genomics Platform"/>
            <consortium name="The Broad Institute Genomic Center for Infectious Diseases"/>
            <person name="Earl A."/>
            <person name="Manson A."/>
            <person name="Schwartman J."/>
            <person name="Gilmore M."/>
            <person name="Abouelleil A."/>
            <person name="Cao P."/>
            <person name="Chapman S."/>
            <person name="Cusick C."/>
            <person name="Shea T."/>
            <person name="Young S."/>
            <person name="Neafsey D."/>
            <person name="Nusbaum C."/>
            <person name="Birren B."/>
        </authorList>
    </citation>
    <scope>NUCLEOTIDE SEQUENCE</scope>
    <source>
        <strain evidence="3">9E7_DIV0242</strain>
    </source>
</reference>
<accession>A0AAQ3Y130</accession>
<evidence type="ECO:0000256" key="1">
    <source>
        <dbReference type="SAM" id="SignalP"/>
    </source>
</evidence>
<evidence type="ECO:0000313" key="4">
    <source>
        <dbReference type="Proteomes" id="UP000195141"/>
    </source>
</evidence>
<dbReference type="EMBL" id="CP147247">
    <property type="protein sequence ID" value="WYJ90268.1"/>
    <property type="molecule type" value="Genomic_DNA"/>
</dbReference>
<name>A0AAQ3Y130_9ENTE</name>
<dbReference type="PROSITE" id="PS00018">
    <property type="entry name" value="EF_HAND_1"/>
    <property type="match status" value="1"/>
</dbReference>
<gene>
    <name evidence="3" type="ORF">A5888_002025</name>
</gene>
<dbReference type="SMART" id="SM00635">
    <property type="entry name" value="BID_2"/>
    <property type="match status" value="2"/>
</dbReference>
<dbReference type="Pfam" id="PF02368">
    <property type="entry name" value="Big_2"/>
    <property type="match status" value="2"/>
</dbReference>
<sequence length="899" mass="100795">MKKKRKGLYVGLLSVAVLSTAFLCPKEVKAAPSVAEEQVLQQPNGTEIKGTQYGDEFFNYVAGEDGSVYERKDDNYWYYKVEDTNARSVGAKVGIDPKPANVVQKGELLKEDTGEVRRQTFNRQLKNQQTSKWNQQQNLLVVRVEFSDVKLSSSEEEWQKKIFSEEGSTLKSFYTEQTNGRIDIQPVKDTDTVKNGILTVSLEQEHPDTREGFGFNTGVFTGEVLKKIKDQIDFSMYDTDNDKIIDSNELHVMFIVAGYERSDGDYGKGVWAHKGWVNRDISIDGLKVQEFTIFGEKMGFRGKTSTIGVICHEFGHDLGLPDLYNLDSTNGSGIGITSVMSYGCSGAISKHNGLYWEVEESGTTPVGLDAYSKIQLGASFEELDANKVYEKQLKALSKDTEPTIFKIQTQNPNEYFLIENRQVTGFDRGLTRYVENMPGGITIYLVNTDYDNNYHNDMQLVTSLEADEGLIGYSRYRNNELFHSNPFFYKGETEKGNQQQPNQVTKITSPSTKLADGSYFDTEMTVLSDNSNEMTVRIGLPIELKEINVDFAELTLEIGESKQLQATLVPENATDKQLTWLSSDEAIASVDETGKITAKDGGKTKVTAKNQSGSVSATCEVTVKEKAIAVEDIVINRNLSLMVGEEKKADFSLVPENASTKFLEFEIEDTSVAIVDESGIVTGKKNGQTKLTISTKDQLKKKELCVLVGDDYPNVKDSAEKIDSNKEYEGIVNYYNDEDWFEVERPADGSDLMIKVGRKGYNNLPTVVKEYQDMSGVWRVFPNYQTAPYASDENNDFFITLLSSIEYQKIRFNVKYTSSLEPMQEYTVTVMTYDQSKITKPTTGQTVYEVAVGETIQLDIENTNGFMKKVETSQGSSGKNSLFEFTEDFKVTGIKPGKY</sequence>
<reference evidence="3" key="2">
    <citation type="submission" date="2024-03" db="EMBL/GenBank/DDBJ databases">
        <title>The Genome Sequence of Enterococcus sp. DIV0242b.</title>
        <authorList>
            <consortium name="The Broad Institute Genomics Platform"/>
            <consortium name="The Broad Institute Microbial Omics Core"/>
            <consortium name="The Broad Institute Genomic Center for Infectious Diseases"/>
            <person name="Earl A."/>
            <person name="Manson A."/>
            <person name="Gilmore M."/>
            <person name="Schwartman J."/>
            <person name="Shea T."/>
            <person name="Abouelleil A."/>
            <person name="Cao P."/>
            <person name="Chapman S."/>
            <person name="Cusick C."/>
            <person name="Young S."/>
            <person name="Neafsey D."/>
            <person name="Nusbaum C."/>
            <person name="Birren B."/>
        </authorList>
    </citation>
    <scope>NUCLEOTIDE SEQUENCE</scope>
    <source>
        <strain evidence="3">9E7_DIV0242</strain>
    </source>
</reference>
<feature type="signal peptide" evidence="1">
    <location>
        <begin position="1"/>
        <end position="30"/>
    </location>
</feature>
<dbReference type="GO" id="GO:0005509">
    <property type="term" value="F:calcium ion binding"/>
    <property type="evidence" value="ECO:0007669"/>
    <property type="project" value="InterPro"/>
</dbReference>
<dbReference type="InterPro" id="IPR008964">
    <property type="entry name" value="Invasin/intimin_cell_adhesion"/>
</dbReference>
<organism evidence="3 4">
    <name type="scientific">Candidatus Enterococcus clewellii</name>
    <dbReference type="NCBI Taxonomy" id="1834193"/>
    <lineage>
        <taxon>Bacteria</taxon>
        <taxon>Bacillati</taxon>
        <taxon>Bacillota</taxon>
        <taxon>Bacilli</taxon>
        <taxon>Lactobacillales</taxon>
        <taxon>Enterococcaceae</taxon>
        <taxon>Enterococcus</taxon>
    </lineage>
</organism>
<dbReference type="GO" id="GO:0008233">
    <property type="term" value="F:peptidase activity"/>
    <property type="evidence" value="ECO:0007669"/>
    <property type="project" value="InterPro"/>
</dbReference>